<sequence>MKVLCPEVNCQYLKEVPRMKIPSPKKISRKFYRPKIPWRKLTTNLNEFSKINKIRALHMTMMRLWWRKVQLSFSRKFLRMEFKILLSKIFCYPVLQGMEENHLRATMWMIPRLHPLRNRLKDPTLHRLRSTV</sequence>
<protein>
    <submittedName>
        <fullName evidence="1">Uncharacterized protein</fullName>
    </submittedName>
</protein>
<evidence type="ECO:0000313" key="1">
    <source>
        <dbReference type="EMBL" id="CAG6727103.1"/>
    </source>
</evidence>
<reference evidence="1" key="1">
    <citation type="submission" date="2021-05" db="EMBL/GenBank/DDBJ databases">
        <authorList>
            <person name="Alioto T."/>
            <person name="Alioto T."/>
            <person name="Gomez Garrido J."/>
        </authorList>
    </citation>
    <scope>NUCLEOTIDE SEQUENCE</scope>
</reference>
<name>A0A8D8YE41_9HEMI</name>
<organism evidence="1">
    <name type="scientific">Cacopsylla melanoneura</name>
    <dbReference type="NCBI Taxonomy" id="428564"/>
    <lineage>
        <taxon>Eukaryota</taxon>
        <taxon>Metazoa</taxon>
        <taxon>Ecdysozoa</taxon>
        <taxon>Arthropoda</taxon>
        <taxon>Hexapoda</taxon>
        <taxon>Insecta</taxon>
        <taxon>Pterygota</taxon>
        <taxon>Neoptera</taxon>
        <taxon>Paraneoptera</taxon>
        <taxon>Hemiptera</taxon>
        <taxon>Sternorrhyncha</taxon>
        <taxon>Psylloidea</taxon>
        <taxon>Psyllidae</taxon>
        <taxon>Psyllinae</taxon>
        <taxon>Cacopsylla</taxon>
    </lineage>
</organism>
<dbReference type="AlphaFoldDB" id="A0A8D8YE41"/>
<dbReference type="EMBL" id="HBUF01373211">
    <property type="protein sequence ID" value="CAG6727103.1"/>
    <property type="molecule type" value="Transcribed_RNA"/>
</dbReference>
<proteinExistence type="predicted"/>
<accession>A0A8D8YE41</accession>
<dbReference type="EMBL" id="HBUF01373213">
    <property type="protein sequence ID" value="CAG6727107.1"/>
    <property type="molecule type" value="Transcribed_RNA"/>
</dbReference>